<organism evidence="1 2">
    <name type="scientific">Aquimarina intermedia</name>
    <dbReference type="NCBI Taxonomy" id="350814"/>
    <lineage>
        <taxon>Bacteria</taxon>
        <taxon>Pseudomonadati</taxon>
        <taxon>Bacteroidota</taxon>
        <taxon>Flavobacteriia</taxon>
        <taxon>Flavobacteriales</taxon>
        <taxon>Flavobacteriaceae</taxon>
        <taxon>Aquimarina</taxon>
    </lineage>
</organism>
<protein>
    <submittedName>
        <fullName evidence="1">Uncharacterized protein</fullName>
    </submittedName>
</protein>
<evidence type="ECO:0000313" key="1">
    <source>
        <dbReference type="EMBL" id="TYP73481.1"/>
    </source>
</evidence>
<comment type="caution">
    <text evidence="1">The sequence shown here is derived from an EMBL/GenBank/DDBJ whole genome shotgun (WGS) entry which is preliminary data.</text>
</comment>
<reference evidence="1 2" key="1">
    <citation type="submission" date="2019-07" db="EMBL/GenBank/DDBJ databases">
        <title>Genomic Encyclopedia of Archaeal and Bacterial Type Strains, Phase II (KMG-II): from individual species to whole genera.</title>
        <authorList>
            <person name="Goeker M."/>
        </authorList>
    </citation>
    <scope>NUCLEOTIDE SEQUENCE [LARGE SCALE GENOMIC DNA]</scope>
    <source>
        <strain evidence="1 2">DSM 17527</strain>
    </source>
</reference>
<accession>A0A5S5C233</accession>
<name>A0A5S5C233_9FLAO</name>
<dbReference type="AlphaFoldDB" id="A0A5S5C233"/>
<keyword evidence="2" id="KW-1185">Reference proteome</keyword>
<dbReference type="PROSITE" id="PS51257">
    <property type="entry name" value="PROKAR_LIPOPROTEIN"/>
    <property type="match status" value="1"/>
</dbReference>
<proteinExistence type="predicted"/>
<dbReference type="RefSeq" id="WP_148782594.1">
    <property type="nucleotide sequence ID" value="NZ_VNHU01000005.1"/>
</dbReference>
<evidence type="ECO:0000313" key="2">
    <source>
        <dbReference type="Proteomes" id="UP000324376"/>
    </source>
</evidence>
<dbReference type="Proteomes" id="UP000324376">
    <property type="component" value="Unassembled WGS sequence"/>
</dbReference>
<gene>
    <name evidence="1" type="ORF">BD809_10568</name>
</gene>
<sequence length="380" mass="40981">MKKINHIKRYLAFTIPVIAMISCSDDDVNGVTFQENAAAVSIAPSRISTLDQNTEFTVTATSANEASVESVVISLQGENVSNLTEIGTVSLVGNEGTISLSSATLDLSLEEANKDQAVVHLTTSGIAPSSTSIKTISIYNPVDASATSSVIEAETTINDTLKYEITTSSAEVDRVIIEQKVFFDGTYTEIPAPTGDWHTSKSEYIFQGEDFTLNDTIYFKVTAFSGALSAVGDEVKVFVDTQRIDGISGGATLNTTTSNYNLLESSLIADPEITFDNTIFGFKAAASTQITFVKITSSDATEIFDEKDLLRAEAAYDLGTPVNEISNVQPNDVYVYKIQRTNEDGEQVNSTGLIKIDVVSVINNTNSFEFSYAEEEDAVQ</sequence>
<dbReference type="EMBL" id="VNHU01000005">
    <property type="protein sequence ID" value="TYP73481.1"/>
    <property type="molecule type" value="Genomic_DNA"/>
</dbReference>